<dbReference type="Gene3D" id="3.40.20.10">
    <property type="entry name" value="Severin"/>
    <property type="match status" value="1"/>
</dbReference>
<evidence type="ECO:0000256" key="2">
    <source>
        <dbReference type="ARBA" id="ARBA00023203"/>
    </source>
</evidence>
<dbReference type="GO" id="GO:0030042">
    <property type="term" value="P:actin filament depolymerization"/>
    <property type="evidence" value="ECO:0007669"/>
    <property type="project" value="InterPro"/>
</dbReference>
<dbReference type="Pfam" id="PF00241">
    <property type="entry name" value="Cofilin_ADF"/>
    <property type="match status" value="1"/>
</dbReference>
<reference evidence="4" key="1">
    <citation type="journal article" date="2011" name="Plant Physiol.">
        <title>Comprehensive sequence analysis of 24,783 barley full-length cDNAs derived from 12 clone libraries.</title>
        <authorList>
            <person name="Matsumoto T."/>
            <person name="Tanaka T."/>
            <person name="Sakai H."/>
            <person name="Amano N."/>
            <person name="Kanamori H."/>
            <person name="Kurita K."/>
            <person name="Kikuta A."/>
            <person name="Kamiya K."/>
            <person name="Yamamoto M."/>
            <person name="Ikawa H."/>
            <person name="Fujii N."/>
            <person name="Hori K."/>
            <person name="Itoh T."/>
            <person name="Sato K."/>
        </authorList>
    </citation>
    <scope>NUCLEOTIDE SEQUENCE</scope>
</reference>
<dbReference type="SUPFAM" id="SSF55753">
    <property type="entry name" value="Actin depolymerizing proteins"/>
    <property type="match status" value="1"/>
</dbReference>
<evidence type="ECO:0000313" key="4">
    <source>
        <dbReference type="EMBL" id="BAK01258.1"/>
    </source>
</evidence>
<dbReference type="InterPro" id="IPR017904">
    <property type="entry name" value="ADF/Cofilin"/>
</dbReference>
<dbReference type="GO" id="GO:0015629">
    <property type="term" value="C:actin cytoskeleton"/>
    <property type="evidence" value="ECO:0007669"/>
    <property type="project" value="InterPro"/>
</dbReference>
<dbReference type="EMBL" id="AK370057">
    <property type="protein sequence ID" value="BAK01258.1"/>
    <property type="molecule type" value="mRNA"/>
</dbReference>
<dbReference type="SMART" id="SM00102">
    <property type="entry name" value="ADF"/>
    <property type="match status" value="1"/>
</dbReference>
<dbReference type="PANTHER" id="PTHR11913">
    <property type="entry name" value="COFILIN-RELATED"/>
    <property type="match status" value="1"/>
</dbReference>
<dbReference type="PRINTS" id="PR00006">
    <property type="entry name" value="COFILIN"/>
</dbReference>
<dbReference type="InterPro" id="IPR029006">
    <property type="entry name" value="ADF-H/Gelsolin-like_dom_sf"/>
</dbReference>
<evidence type="ECO:0000256" key="1">
    <source>
        <dbReference type="ARBA" id="ARBA00006844"/>
    </source>
</evidence>
<evidence type="ECO:0000259" key="3">
    <source>
        <dbReference type="PROSITE" id="PS51263"/>
    </source>
</evidence>
<dbReference type="AlphaFoldDB" id="F2E1N6"/>
<organism evidence="4">
    <name type="scientific">Hordeum vulgare subsp. vulgare</name>
    <name type="common">Domesticated barley</name>
    <dbReference type="NCBI Taxonomy" id="112509"/>
    <lineage>
        <taxon>Eukaryota</taxon>
        <taxon>Viridiplantae</taxon>
        <taxon>Streptophyta</taxon>
        <taxon>Embryophyta</taxon>
        <taxon>Tracheophyta</taxon>
        <taxon>Spermatophyta</taxon>
        <taxon>Magnoliopsida</taxon>
        <taxon>Liliopsida</taxon>
        <taxon>Poales</taxon>
        <taxon>Poaceae</taxon>
        <taxon>BOP clade</taxon>
        <taxon>Pooideae</taxon>
        <taxon>Triticodae</taxon>
        <taxon>Triticeae</taxon>
        <taxon>Hordeinae</taxon>
        <taxon>Hordeum</taxon>
    </lineage>
</organism>
<dbReference type="PROSITE" id="PS51263">
    <property type="entry name" value="ADF_H"/>
    <property type="match status" value="1"/>
</dbReference>
<dbReference type="CDD" id="cd11286">
    <property type="entry name" value="ADF_cofilin_like"/>
    <property type="match status" value="1"/>
</dbReference>
<proteinExistence type="evidence at transcript level"/>
<feature type="domain" description="ADF-H" evidence="3">
    <location>
        <begin position="4"/>
        <end position="135"/>
    </location>
</feature>
<dbReference type="InterPro" id="IPR002108">
    <property type="entry name" value="ADF-H"/>
</dbReference>
<name>F2E1N6_HORVV</name>
<dbReference type="GO" id="GO:0003779">
    <property type="term" value="F:actin binding"/>
    <property type="evidence" value="ECO:0007669"/>
    <property type="project" value="UniProtKB-KW"/>
</dbReference>
<keyword evidence="2" id="KW-0009">Actin-binding</keyword>
<sequence length="136" mass="15269">MASGIKVSDACVEKFQELKLGKAHRYVIFTINADNTEIVVEKTAPKTATYQEFVTGLPKDDTRYAVFDFEYQQEGGLRNKILFVVWAPDSAKLKRKMLVASSKDAFRKKLVGIGSEIQATDLSEIDHAVVLDKVQR</sequence>
<accession>F2E1N6</accession>
<protein>
    <submittedName>
        <fullName evidence="4">Predicted protein</fullName>
    </submittedName>
</protein>
<comment type="similarity">
    <text evidence="1">Belongs to the actin-binding proteins ADF family.</text>
</comment>